<evidence type="ECO:0000313" key="5">
    <source>
        <dbReference type="EMBL" id="MDF2094370.1"/>
    </source>
</evidence>
<evidence type="ECO:0000313" key="6">
    <source>
        <dbReference type="Proteomes" id="UP001215503"/>
    </source>
</evidence>
<dbReference type="Proteomes" id="UP001215503">
    <property type="component" value="Unassembled WGS sequence"/>
</dbReference>
<feature type="domain" description="SsuA/THI5-like" evidence="4">
    <location>
        <begin position="41"/>
        <end position="251"/>
    </location>
</feature>
<keyword evidence="3" id="KW-0732">Signal</keyword>
<dbReference type="EMBL" id="JARHUD010000001">
    <property type="protein sequence ID" value="MDF2094370.1"/>
    <property type="molecule type" value="Genomic_DNA"/>
</dbReference>
<comment type="caution">
    <text evidence="5">The sequence shown here is derived from an EMBL/GenBank/DDBJ whole genome shotgun (WGS) entry which is preliminary data.</text>
</comment>
<dbReference type="InterPro" id="IPR015168">
    <property type="entry name" value="SsuA/THI5"/>
</dbReference>
<dbReference type="PANTHER" id="PTHR30024">
    <property type="entry name" value="ALIPHATIC SULFONATES-BINDING PROTEIN-RELATED"/>
    <property type="match status" value="1"/>
</dbReference>
<reference evidence="5 6" key="1">
    <citation type="submission" date="2023-03" db="EMBL/GenBank/DDBJ databases">
        <title>Fodinicurvata sp. CAU 1616 isolated from sea sendiment.</title>
        <authorList>
            <person name="Kim W."/>
        </authorList>
    </citation>
    <scope>NUCLEOTIDE SEQUENCE [LARGE SCALE GENOMIC DNA]</scope>
    <source>
        <strain evidence="5 6">CAU 1616</strain>
    </source>
</reference>
<evidence type="ECO:0000256" key="2">
    <source>
        <dbReference type="ARBA" id="ARBA00010742"/>
    </source>
</evidence>
<name>A0ABT5YHG1_9PROT</name>
<keyword evidence="6" id="KW-1185">Reference proteome</keyword>
<protein>
    <submittedName>
        <fullName evidence="5">ABC transporter substrate-binding protein</fullName>
    </submittedName>
</protein>
<comment type="subcellular location">
    <subcellularLocation>
        <location evidence="1">Periplasm</location>
    </subcellularLocation>
</comment>
<sequence length="341" mass="36873">MKRLLLGAVCAFSLTVGTAVQGGVQAADEITVAALTFVSSSPLFIAQERGYYEEEGLDVSFEFFRAAQPVAVAIASGDADFGVTAFTAGFYNLAANGSLKVIGAQSREEPGFEFSAYLASNAAWEDGLKAPEDLPGHELGITQRGSSFHLMLGLLAEELEFDVDAVKLTTLEAVPNMMSAVSTDQVDAVILPGWLARRIEGEDGGRIIGWVHDYTPYQLGGLFTSSDNVEERRDVVERFVRAYQRGAADYAEAFHQFDEEGNRVFGEEAEALIPIIQQYTDATPDAIKASASYIDPEGALDVGSVYQQVEWLQEQGLVAAQADPASFIDLSFIDSHFNLPE</sequence>
<dbReference type="SUPFAM" id="SSF53850">
    <property type="entry name" value="Periplasmic binding protein-like II"/>
    <property type="match status" value="1"/>
</dbReference>
<gene>
    <name evidence="5" type="ORF">P2G67_00090</name>
</gene>
<evidence type="ECO:0000256" key="3">
    <source>
        <dbReference type="ARBA" id="ARBA00022729"/>
    </source>
</evidence>
<dbReference type="PANTHER" id="PTHR30024:SF47">
    <property type="entry name" value="TAURINE-BINDING PERIPLASMIC PROTEIN"/>
    <property type="match status" value="1"/>
</dbReference>
<evidence type="ECO:0000259" key="4">
    <source>
        <dbReference type="Pfam" id="PF09084"/>
    </source>
</evidence>
<organism evidence="5 6">
    <name type="scientific">Aquibaculum arenosum</name>
    <dbReference type="NCBI Taxonomy" id="3032591"/>
    <lineage>
        <taxon>Bacteria</taxon>
        <taxon>Pseudomonadati</taxon>
        <taxon>Pseudomonadota</taxon>
        <taxon>Alphaproteobacteria</taxon>
        <taxon>Rhodospirillales</taxon>
        <taxon>Rhodovibrionaceae</taxon>
        <taxon>Aquibaculum</taxon>
    </lineage>
</organism>
<dbReference type="RefSeq" id="WP_275818817.1">
    <property type="nucleotide sequence ID" value="NZ_JARHUD010000001.1"/>
</dbReference>
<comment type="similarity">
    <text evidence="2">Belongs to the bacterial solute-binding protein SsuA/TauA family.</text>
</comment>
<evidence type="ECO:0000256" key="1">
    <source>
        <dbReference type="ARBA" id="ARBA00004418"/>
    </source>
</evidence>
<dbReference type="Pfam" id="PF09084">
    <property type="entry name" value="NMT1"/>
    <property type="match status" value="1"/>
</dbReference>
<dbReference type="Gene3D" id="3.40.190.10">
    <property type="entry name" value="Periplasmic binding protein-like II"/>
    <property type="match status" value="2"/>
</dbReference>
<proteinExistence type="inferred from homology"/>
<accession>A0ABT5YHG1</accession>